<dbReference type="InterPro" id="IPR036186">
    <property type="entry name" value="Serpin_sf"/>
</dbReference>
<dbReference type="InterPro" id="IPR023795">
    <property type="entry name" value="Serpin_CS"/>
</dbReference>
<reference evidence="7" key="2">
    <citation type="submission" date="2025-08" db="UniProtKB">
        <authorList>
            <consortium name="RefSeq"/>
        </authorList>
    </citation>
    <scope>IDENTIFICATION</scope>
    <source>
        <strain evidence="7">MV-25-SWS-2005</strain>
        <tissue evidence="7">Whole body</tissue>
    </source>
</reference>
<dbReference type="AlphaFoldDB" id="A0A6I8USH2"/>
<dbReference type="KEGG" id="dpo:4803480"/>
<dbReference type="Bgee" id="FBgn0075028">
    <property type="expression patterns" value="Expressed in insect adult head and 1 other cell type or tissue"/>
</dbReference>
<proteinExistence type="inferred from homology"/>
<evidence type="ECO:0000256" key="4">
    <source>
        <dbReference type="SAM" id="SignalP"/>
    </source>
</evidence>
<dbReference type="Proteomes" id="UP000001819">
    <property type="component" value="Chromosome 3"/>
</dbReference>
<feature type="signal peptide" evidence="4">
    <location>
        <begin position="1"/>
        <end position="31"/>
    </location>
</feature>
<dbReference type="InterPro" id="IPR042185">
    <property type="entry name" value="Serpin_sf_2"/>
</dbReference>
<evidence type="ECO:0000256" key="2">
    <source>
        <dbReference type="ARBA" id="ARBA00022900"/>
    </source>
</evidence>
<feature type="chain" id="PRO_5026122948" evidence="4">
    <location>
        <begin position="32"/>
        <end position="420"/>
    </location>
</feature>
<dbReference type="PANTHER" id="PTHR11461:SF372">
    <property type="entry name" value="ACCESSORY GLAND PROTEIN ACP76A-RELATED"/>
    <property type="match status" value="1"/>
</dbReference>
<feature type="domain" description="Serpin" evidence="5">
    <location>
        <begin position="52"/>
        <end position="420"/>
    </location>
</feature>
<dbReference type="RefSeq" id="XP_001360198.2">
    <property type="nucleotide sequence ID" value="XM_001360161.4"/>
</dbReference>
<comment type="similarity">
    <text evidence="3">Belongs to the serpin family.</text>
</comment>
<dbReference type="PANTHER" id="PTHR11461">
    <property type="entry name" value="SERINE PROTEASE INHIBITOR, SERPIN"/>
    <property type="match status" value="1"/>
</dbReference>
<dbReference type="InterPro" id="IPR023796">
    <property type="entry name" value="Serpin_dom"/>
</dbReference>
<evidence type="ECO:0000259" key="5">
    <source>
        <dbReference type="SMART" id="SM00093"/>
    </source>
</evidence>
<dbReference type="GO" id="GO:0004867">
    <property type="term" value="F:serine-type endopeptidase inhibitor activity"/>
    <property type="evidence" value="ECO:0007669"/>
    <property type="project" value="UniProtKB-KW"/>
</dbReference>
<dbReference type="GO" id="GO:0005615">
    <property type="term" value="C:extracellular space"/>
    <property type="evidence" value="ECO:0007669"/>
    <property type="project" value="InterPro"/>
</dbReference>
<evidence type="ECO:0000256" key="1">
    <source>
        <dbReference type="ARBA" id="ARBA00022690"/>
    </source>
</evidence>
<keyword evidence="6" id="KW-1185">Reference proteome</keyword>
<accession>A0A6I8USH2</accession>
<dbReference type="OMA" id="DAMFMQH"/>
<name>A0A6I8USH2_DROPS</name>
<dbReference type="InterPro" id="IPR042178">
    <property type="entry name" value="Serpin_sf_1"/>
</dbReference>
<evidence type="ECO:0000256" key="3">
    <source>
        <dbReference type="RuleBase" id="RU000411"/>
    </source>
</evidence>
<dbReference type="Gene3D" id="3.30.497.10">
    <property type="entry name" value="Antithrombin, subunit I, domain 2"/>
    <property type="match status" value="1"/>
</dbReference>
<evidence type="ECO:0000313" key="6">
    <source>
        <dbReference type="Proteomes" id="UP000001819"/>
    </source>
</evidence>
<reference evidence="6" key="1">
    <citation type="submission" date="2024-06" db="UniProtKB">
        <authorList>
            <consortium name="RefSeq"/>
        </authorList>
    </citation>
    <scope>NUCLEOTIDE SEQUENCE [LARGE SCALE GENOMIC DNA]</scope>
    <source>
        <strain evidence="6">MV2-25</strain>
    </source>
</reference>
<keyword evidence="1" id="KW-0646">Protease inhibitor</keyword>
<protein>
    <submittedName>
        <fullName evidence="7">Antichymotrypsin-2</fullName>
    </submittedName>
</protein>
<gene>
    <name evidence="7" type="primary">Spn43Ad</name>
</gene>
<dbReference type="GeneID" id="4803480"/>
<dbReference type="InterPro" id="IPR000215">
    <property type="entry name" value="Serpin_fam"/>
</dbReference>
<evidence type="ECO:0000313" key="7">
    <source>
        <dbReference type="RefSeq" id="XP_001360198.2"/>
    </source>
</evidence>
<sequence>MINTHWRRHPLSGLTLAVILTLLAIQQLAVGGEASGSPGAAAASASNYRFGLRLSSRLGRSQPNVNVAVSPVLVQAALGLLYAGTDPNSAAARELRDVLDLQHAGSPRQALSGLRELLAELKQSSAVGCRLRLLSDFYTLQRFTFNYRDEFQALAAQMGVGSHRLDWETPASAAQVINYDFLSRSNYSVGELVSASQLETISEHDTPFLHVSAVTFRAPWAQSFDPDETQRINFFSEGQRPKLVEAMFGQHRFRYAEVAALDAELIELPFATADLRLLLIFPRRADGLSELEQQLGKYDLQYLRGQMQERKIALTLPKFQVLVHAQLAKVLKESGLTRLFTAEAQLSEVFSSLLASSAPHLGEMAQSTLLELQEEGGSAGDSFSFGDLFRRALPLVINHPFFYAIGNDKTLLLAGHIVDI</sequence>
<keyword evidence="2" id="KW-0722">Serine protease inhibitor</keyword>
<dbReference type="InParanoid" id="A0A6I8USH2"/>
<dbReference type="SUPFAM" id="SSF56574">
    <property type="entry name" value="Serpins"/>
    <property type="match status" value="1"/>
</dbReference>
<dbReference type="Pfam" id="PF00079">
    <property type="entry name" value="Serpin"/>
    <property type="match status" value="1"/>
</dbReference>
<dbReference type="PROSITE" id="PS00284">
    <property type="entry name" value="SERPIN"/>
    <property type="match status" value="1"/>
</dbReference>
<dbReference type="Gene3D" id="2.30.39.10">
    <property type="entry name" value="Alpha-1-antitrypsin, domain 1"/>
    <property type="match status" value="1"/>
</dbReference>
<dbReference type="FunCoup" id="A0A6I8USH2">
    <property type="interactions" value="11"/>
</dbReference>
<organism evidence="6 7">
    <name type="scientific">Drosophila pseudoobscura pseudoobscura</name>
    <name type="common">Fruit fly</name>
    <dbReference type="NCBI Taxonomy" id="46245"/>
    <lineage>
        <taxon>Eukaryota</taxon>
        <taxon>Metazoa</taxon>
        <taxon>Ecdysozoa</taxon>
        <taxon>Arthropoda</taxon>
        <taxon>Hexapoda</taxon>
        <taxon>Insecta</taxon>
        <taxon>Pterygota</taxon>
        <taxon>Neoptera</taxon>
        <taxon>Endopterygota</taxon>
        <taxon>Diptera</taxon>
        <taxon>Brachycera</taxon>
        <taxon>Muscomorpha</taxon>
        <taxon>Ephydroidea</taxon>
        <taxon>Drosophilidae</taxon>
        <taxon>Drosophila</taxon>
        <taxon>Sophophora</taxon>
    </lineage>
</organism>
<dbReference type="SMART" id="SM00093">
    <property type="entry name" value="SERPIN"/>
    <property type="match status" value="1"/>
</dbReference>
<keyword evidence="4" id="KW-0732">Signal</keyword>